<keyword evidence="2" id="KW-1133">Transmembrane helix</keyword>
<gene>
    <name evidence="3" type="ORF">GCM10025876_31600</name>
</gene>
<keyword evidence="4" id="KW-1185">Reference proteome</keyword>
<dbReference type="EMBL" id="BSUN01000001">
    <property type="protein sequence ID" value="GMA36956.1"/>
    <property type="molecule type" value="Genomic_DNA"/>
</dbReference>
<feature type="region of interest" description="Disordered" evidence="1">
    <location>
        <begin position="1"/>
        <end position="34"/>
    </location>
</feature>
<evidence type="ECO:0000313" key="4">
    <source>
        <dbReference type="Proteomes" id="UP001157125"/>
    </source>
</evidence>
<comment type="caution">
    <text evidence="3">The sequence shown here is derived from an EMBL/GenBank/DDBJ whole genome shotgun (WGS) entry which is preliminary data.</text>
</comment>
<keyword evidence="2" id="KW-0812">Transmembrane</keyword>
<sequence>MTVPEFSLGALRPGRVGRNPAHTSAARASATEPAATAPHLWLDDVAEAEAHAEHPAPAHAAGAHATPLEHFDTRAGVSLAAVLLKVAAIAAMLALVYVAITDGWIASATASLSSWWASDIAPYVAIDIVPSPHEGGGSFTAGVG</sequence>
<proteinExistence type="predicted"/>
<accession>A0ABQ6IGU4</accession>
<dbReference type="RefSeq" id="WP_284328876.1">
    <property type="nucleotide sequence ID" value="NZ_BSUN01000001.1"/>
</dbReference>
<evidence type="ECO:0000256" key="2">
    <source>
        <dbReference type="SAM" id="Phobius"/>
    </source>
</evidence>
<evidence type="ECO:0000256" key="1">
    <source>
        <dbReference type="SAM" id="MobiDB-lite"/>
    </source>
</evidence>
<keyword evidence="2" id="KW-0472">Membrane</keyword>
<feature type="compositionally biased region" description="Low complexity" evidence="1">
    <location>
        <begin position="23"/>
        <end position="34"/>
    </location>
</feature>
<name>A0ABQ6IGU4_9MICO</name>
<protein>
    <submittedName>
        <fullName evidence="3">Uncharacterized protein</fullName>
    </submittedName>
</protein>
<evidence type="ECO:0000313" key="3">
    <source>
        <dbReference type="EMBL" id="GMA36956.1"/>
    </source>
</evidence>
<organism evidence="3 4">
    <name type="scientific">Demequina litorisediminis</name>
    <dbReference type="NCBI Taxonomy" id="1849022"/>
    <lineage>
        <taxon>Bacteria</taxon>
        <taxon>Bacillati</taxon>
        <taxon>Actinomycetota</taxon>
        <taxon>Actinomycetes</taxon>
        <taxon>Micrococcales</taxon>
        <taxon>Demequinaceae</taxon>
        <taxon>Demequina</taxon>
    </lineage>
</organism>
<dbReference type="Proteomes" id="UP001157125">
    <property type="component" value="Unassembled WGS sequence"/>
</dbReference>
<feature type="transmembrane region" description="Helical" evidence="2">
    <location>
        <begin position="77"/>
        <end position="100"/>
    </location>
</feature>
<reference evidence="4" key="1">
    <citation type="journal article" date="2019" name="Int. J. Syst. Evol. Microbiol.">
        <title>The Global Catalogue of Microorganisms (GCM) 10K type strain sequencing project: providing services to taxonomists for standard genome sequencing and annotation.</title>
        <authorList>
            <consortium name="The Broad Institute Genomics Platform"/>
            <consortium name="The Broad Institute Genome Sequencing Center for Infectious Disease"/>
            <person name="Wu L."/>
            <person name="Ma J."/>
        </authorList>
    </citation>
    <scope>NUCLEOTIDE SEQUENCE [LARGE SCALE GENOMIC DNA]</scope>
    <source>
        <strain evidence="4">NBRC 112299</strain>
    </source>
</reference>